<protein>
    <submittedName>
        <fullName evidence="8">Uncharacterized protein</fullName>
    </submittedName>
</protein>
<dbReference type="SMART" id="SM00184">
    <property type="entry name" value="RING"/>
    <property type="match status" value="1"/>
</dbReference>
<evidence type="ECO:0000256" key="3">
    <source>
        <dbReference type="ARBA" id="ARBA00022833"/>
    </source>
</evidence>
<evidence type="ECO:0000313" key="8">
    <source>
        <dbReference type="EMBL" id="KAL3865086.1"/>
    </source>
</evidence>
<dbReference type="InterPro" id="IPR013083">
    <property type="entry name" value="Znf_RING/FYVE/PHD"/>
</dbReference>
<evidence type="ECO:0000256" key="2">
    <source>
        <dbReference type="ARBA" id="ARBA00022771"/>
    </source>
</evidence>
<gene>
    <name evidence="8" type="ORF">ACJMK2_006717</name>
</gene>
<dbReference type="Pfam" id="PF00097">
    <property type="entry name" value="zf-C3HC4"/>
    <property type="match status" value="1"/>
</dbReference>
<keyword evidence="3" id="KW-0862">Zinc</keyword>
<dbReference type="InterPro" id="IPR001841">
    <property type="entry name" value="Znf_RING"/>
</dbReference>
<keyword evidence="1" id="KW-0479">Metal-binding</keyword>
<comment type="caution">
    <text evidence="8">The sequence shown here is derived from an EMBL/GenBank/DDBJ whole genome shotgun (WGS) entry which is preliminary data.</text>
</comment>
<dbReference type="PANTHER" id="PTHR25462:SF296">
    <property type="entry name" value="MEIOTIC P26, ISOFORM F"/>
    <property type="match status" value="1"/>
</dbReference>
<dbReference type="InterPro" id="IPR000315">
    <property type="entry name" value="Znf_B-box"/>
</dbReference>
<dbReference type="InterPro" id="IPR047153">
    <property type="entry name" value="TRIM45/56/19-like"/>
</dbReference>
<dbReference type="Gene3D" id="3.30.40.10">
    <property type="entry name" value="Zinc/RING finger domain, C3HC4 (zinc finger)"/>
    <property type="match status" value="1"/>
</dbReference>
<feature type="coiled-coil region" evidence="5">
    <location>
        <begin position="148"/>
        <end position="178"/>
    </location>
</feature>
<keyword evidence="5" id="KW-0175">Coiled coil</keyword>
<dbReference type="PROSITE" id="PS00518">
    <property type="entry name" value="ZF_RING_1"/>
    <property type="match status" value="1"/>
</dbReference>
<name>A0ABD3VU09_SINWO</name>
<dbReference type="GO" id="GO:0008270">
    <property type="term" value="F:zinc ion binding"/>
    <property type="evidence" value="ECO:0007669"/>
    <property type="project" value="UniProtKB-KW"/>
</dbReference>
<proteinExistence type="predicted"/>
<evidence type="ECO:0000256" key="4">
    <source>
        <dbReference type="PROSITE-ProRule" id="PRU00024"/>
    </source>
</evidence>
<dbReference type="PROSITE" id="PS50089">
    <property type="entry name" value="ZF_RING_2"/>
    <property type="match status" value="1"/>
</dbReference>
<evidence type="ECO:0000259" key="7">
    <source>
        <dbReference type="PROSITE" id="PS50119"/>
    </source>
</evidence>
<dbReference type="Pfam" id="PF16026">
    <property type="entry name" value="MIEAP"/>
    <property type="match status" value="1"/>
</dbReference>
<dbReference type="Proteomes" id="UP001634394">
    <property type="component" value="Unassembled WGS sequence"/>
</dbReference>
<keyword evidence="2 4" id="KW-0863">Zinc-finger</keyword>
<evidence type="ECO:0000313" key="9">
    <source>
        <dbReference type="Proteomes" id="UP001634394"/>
    </source>
</evidence>
<dbReference type="PROSITE" id="PS50119">
    <property type="entry name" value="ZF_BBOX"/>
    <property type="match status" value="1"/>
</dbReference>
<evidence type="ECO:0000256" key="1">
    <source>
        <dbReference type="ARBA" id="ARBA00022723"/>
    </source>
</evidence>
<organism evidence="8 9">
    <name type="scientific">Sinanodonta woodiana</name>
    <name type="common">Chinese pond mussel</name>
    <name type="synonym">Anodonta woodiana</name>
    <dbReference type="NCBI Taxonomy" id="1069815"/>
    <lineage>
        <taxon>Eukaryota</taxon>
        <taxon>Metazoa</taxon>
        <taxon>Spiralia</taxon>
        <taxon>Lophotrochozoa</taxon>
        <taxon>Mollusca</taxon>
        <taxon>Bivalvia</taxon>
        <taxon>Autobranchia</taxon>
        <taxon>Heteroconchia</taxon>
        <taxon>Palaeoheterodonta</taxon>
        <taxon>Unionida</taxon>
        <taxon>Unionoidea</taxon>
        <taxon>Unionidae</taxon>
        <taxon>Unioninae</taxon>
        <taxon>Sinanodonta</taxon>
    </lineage>
</organism>
<dbReference type="SMART" id="SM00336">
    <property type="entry name" value="BBOX"/>
    <property type="match status" value="1"/>
</dbReference>
<accession>A0ABD3VU09</accession>
<dbReference type="Pfam" id="PF00643">
    <property type="entry name" value="zf-B_box"/>
    <property type="match status" value="1"/>
</dbReference>
<dbReference type="SUPFAM" id="SSF57850">
    <property type="entry name" value="RING/U-box"/>
    <property type="match status" value="1"/>
</dbReference>
<feature type="domain" description="RING-type" evidence="6">
    <location>
        <begin position="14"/>
        <end position="62"/>
    </location>
</feature>
<dbReference type="PANTHER" id="PTHR25462">
    <property type="entry name" value="BONUS, ISOFORM C-RELATED"/>
    <property type="match status" value="1"/>
</dbReference>
<dbReference type="Gene3D" id="3.30.160.60">
    <property type="entry name" value="Classic Zinc Finger"/>
    <property type="match status" value="1"/>
</dbReference>
<dbReference type="InterPro" id="IPR018957">
    <property type="entry name" value="Znf_C3HC4_RING-type"/>
</dbReference>
<dbReference type="InterPro" id="IPR031981">
    <property type="entry name" value="MIEAP_C"/>
</dbReference>
<dbReference type="InterPro" id="IPR017907">
    <property type="entry name" value="Znf_RING_CS"/>
</dbReference>
<reference evidence="8 9" key="1">
    <citation type="submission" date="2024-11" db="EMBL/GenBank/DDBJ databases">
        <title>Chromosome-level genome assembly of the freshwater bivalve Anodonta woodiana.</title>
        <authorList>
            <person name="Chen X."/>
        </authorList>
    </citation>
    <scope>NUCLEOTIDE SEQUENCE [LARGE SCALE GENOMIC DNA]</scope>
    <source>
        <strain evidence="8">MN2024</strain>
        <tissue evidence="8">Gills</tissue>
    </source>
</reference>
<dbReference type="SUPFAM" id="SSF57845">
    <property type="entry name" value="B-box zinc-binding domain"/>
    <property type="match status" value="1"/>
</dbReference>
<sequence length="525" mass="60638">MTTQDDELEEELFCAICADFYDDPLILPCAHSFCRKCLIERINKGETTRKEFSLTFDCPICRSEAEVDESGIDSLPRNRLLRRIVDKYKAKVLKEQKAPTADDVCAVHGKRLGAFCAGCKDLLCIDCMLGDHKGHNFEQIDDVYKRKKNVLLKRVSELQEEVQALNRIEEQEVQYLQEIAESCKKKSGAIEAQFDEFVGLIQQSKHSVLEDLQTREKEERGKVQAVIDNIRANKEDAVSSLTSVQQRLSLNKIQFLKVYKDELSLSGSLKLDRKDSVDLSTVRSPRSRCFLDCSLELDHLNLEAAINNAHLKWEPEVDKFSPKHMAEQYNEIYEKEWKSAYLEATSKNKDEVIAHLLDILMNAYQEAGSCCEKHLEELTQNILKIDVDVRVDGFNIHDLSDNEFEENHVATMNIVTEGLRKLRAQHYPTLHADTLEFMVHQELAEFVQNHDKITTYAKKCFQMCFWLCIQDPPLYVKLSKDSELDRNCYKHIKRKVRKKEIVVWPPLYLYKDGPLIAKGILFVPP</sequence>
<dbReference type="EMBL" id="JBJQND010000010">
    <property type="protein sequence ID" value="KAL3865086.1"/>
    <property type="molecule type" value="Genomic_DNA"/>
</dbReference>
<feature type="domain" description="B box-type" evidence="7">
    <location>
        <begin position="100"/>
        <end position="140"/>
    </location>
</feature>
<evidence type="ECO:0000259" key="6">
    <source>
        <dbReference type="PROSITE" id="PS50089"/>
    </source>
</evidence>
<evidence type="ECO:0000256" key="5">
    <source>
        <dbReference type="SAM" id="Coils"/>
    </source>
</evidence>
<dbReference type="AlphaFoldDB" id="A0ABD3VU09"/>
<keyword evidence="9" id="KW-1185">Reference proteome</keyword>